<dbReference type="PRINTS" id="PR01301">
    <property type="entry name" value="RGSPROTEIN"/>
</dbReference>
<dbReference type="Pfam" id="PF00615">
    <property type="entry name" value="RGS"/>
    <property type="match status" value="1"/>
</dbReference>
<feature type="compositionally biased region" description="Low complexity" evidence="2">
    <location>
        <begin position="48"/>
        <end position="61"/>
    </location>
</feature>
<feature type="compositionally biased region" description="Low complexity" evidence="2">
    <location>
        <begin position="177"/>
        <end position="204"/>
    </location>
</feature>
<dbReference type="SUPFAM" id="SSF48097">
    <property type="entry name" value="Regulator of G-protein signaling, RGS"/>
    <property type="match status" value="1"/>
</dbReference>
<dbReference type="EMBL" id="JAOAOG010000042">
    <property type="protein sequence ID" value="KAJ6252564.1"/>
    <property type="molecule type" value="Genomic_DNA"/>
</dbReference>
<feature type="region of interest" description="Disordered" evidence="2">
    <location>
        <begin position="426"/>
        <end position="501"/>
    </location>
</feature>
<dbReference type="InterPro" id="IPR036305">
    <property type="entry name" value="RGS_sf"/>
</dbReference>
<organism evidence="4 5">
    <name type="scientific">Anaeramoeba flamelloides</name>
    <dbReference type="NCBI Taxonomy" id="1746091"/>
    <lineage>
        <taxon>Eukaryota</taxon>
        <taxon>Metamonada</taxon>
        <taxon>Anaeramoebidae</taxon>
        <taxon>Anaeramoeba</taxon>
    </lineage>
</organism>
<dbReference type="SMART" id="SM00315">
    <property type="entry name" value="RGS"/>
    <property type="match status" value="1"/>
</dbReference>
<dbReference type="Gene3D" id="1.10.167.10">
    <property type="entry name" value="Regulator of G-protein Signalling 4, domain 2"/>
    <property type="match status" value="1"/>
</dbReference>
<dbReference type="PANTHER" id="PTHR46361">
    <property type="entry name" value="ELECTRON CARRIER/ PROTEIN DISULFIDE OXIDOREDUCTASE"/>
    <property type="match status" value="1"/>
</dbReference>
<dbReference type="InterPro" id="IPR006869">
    <property type="entry name" value="DUF547"/>
</dbReference>
<comment type="caution">
    <text evidence="4">The sequence shown here is derived from an EMBL/GenBank/DDBJ whole genome shotgun (WGS) entry which is preliminary data.</text>
</comment>
<dbReference type="CDD" id="cd07440">
    <property type="entry name" value="RGS"/>
    <property type="match status" value="1"/>
</dbReference>
<feature type="compositionally biased region" description="Basic and acidic residues" evidence="2">
    <location>
        <begin position="206"/>
        <end position="217"/>
    </location>
</feature>
<protein>
    <submittedName>
        <fullName evidence="4">Electron carrier/ protein disulfide oxidoreductase</fullName>
    </submittedName>
</protein>
<accession>A0ABQ8Z6Y7</accession>
<feature type="coiled-coil region" evidence="1">
    <location>
        <begin position="317"/>
        <end position="354"/>
    </location>
</feature>
<evidence type="ECO:0000256" key="1">
    <source>
        <dbReference type="SAM" id="Coils"/>
    </source>
</evidence>
<feature type="compositionally biased region" description="Basic and acidic residues" evidence="2">
    <location>
        <begin position="459"/>
        <end position="468"/>
    </location>
</feature>
<reference evidence="4" key="1">
    <citation type="submission" date="2022-08" db="EMBL/GenBank/DDBJ databases">
        <title>Novel sulfate-reducing endosymbionts in the free-living metamonad Anaeramoeba.</title>
        <authorList>
            <person name="Jerlstrom-Hultqvist J."/>
            <person name="Cepicka I."/>
            <person name="Gallot-Lavallee L."/>
            <person name="Salas-Leiva D."/>
            <person name="Curtis B.A."/>
            <person name="Zahonova K."/>
            <person name="Pipaliya S."/>
            <person name="Dacks J."/>
            <person name="Roger A.J."/>
        </authorList>
    </citation>
    <scope>NUCLEOTIDE SEQUENCE</scope>
    <source>
        <strain evidence="4">Schooner1</strain>
    </source>
</reference>
<evidence type="ECO:0000313" key="4">
    <source>
        <dbReference type="EMBL" id="KAJ6252564.1"/>
    </source>
</evidence>
<sequence>MIFHELVHSRYPEETKRPMGHTTLLHLQTKLDKVRKKFDKLDLDPFHKQNQNQTQNQNQKQKNNERKKAQNFQHLKNKFSKTNTQHQKVIKSIEQISSDEIQFLNEALQLHIISQSSTTKRFTFGSFFNKNSHQKKALQTEFLKLNLHERSSEPKLMGVITEKNKKKIRKLKKKISLLKNSNNNNNNSNNNNNKNSNKNNDNNNRVGDHNDKFGNPRKNLEHLKLKIVRKQHNLKNLIWNNNRLRTYLDDKQKMKTELSNQLIEFSNHNSQNSENSSQLYRITEQKKQQQMDMLRMEIKKIQFNTQNASKRLIEKSNTSLKQKLAASKLRLMTLKKEENRLEVELRKLVKLKKRLSLNVQSEMKYRLTSSNSSFFQDYFERNSNSTDESEHNSETAIFVGEESNGQSYDEASEKKEISIHITQLKLKGGKGKKKSRDFSPRNNFESGIPLQEKNQLQIKGEKKEKYDESSEDYELLTQLDQLSNQGEGEGEGEGERQKKNKVNILNQNKEEKHNKEVSIDSIEILLTIPAAVEYFSEYLNHEMCQENLLFYIAVKNFKNLLNSNQMEKKIASMAKMIYCKYIKTGSFFEVNIDYQCREKIINYVKKKEFSINMFNEAQGIVFSHLKNDQYKGFINSRLYSKLLKKIQSKNGLHFDTIAKKATIITREKTVKVLNIDFWFKGGAENAILVSYKLLSHLIQILNAHYSINCAQIDFNVISQSISFNRFIAATTELQKVKLDKLTDEEKICFFLNIYNTLLIHGGIINGIPNRGKEFENFTQNTIYKIGGLEYSLSDIRYGILHWNRDKQSNEYFKKNDPRIQFVLQSQIDHRINFAINSFESTSIFLQTYIPEQLDLLLEKATKLQLAKGVQFIKNKIIFSPRIKILLKDFDNVSLSFIKFLLPYLGVKRQKFIKNVGYKINISFRKNSNFLPMFTLESESVFVKKYSDEYKF</sequence>
<gene>
    <name evidence="4" type="ORF">M0813_14091</name>
</gene>
<dbReference type="InterPro" id="IPR016137">
    <property type="entry name" value="RGS"/>
</dbReference>
<evidence type="ECO:0000313" key="5">
    <source>
        <dbReference type="Proteomes" id="UP001150062"/>
    </source>
</evidence>
<keyword evidence="5" id="KW-1185">Reference proteome</keyword>
<name>A0ABQ8Z6Y7_9EUKA</name>
<feature type="region of interest" description="Disordered" evidence="2">
    <location>
        <begin position="177"/>
        <end position="217"/>
    </location>
</feature>
<dbReference type="PROSITE" id="PS50132">
    <property type="entry name" value="RGS"/>
    <property type="match status" value="1"/>
</dbReference>
<feature type="domain" description="RGS" evidence="3">
    <location>
        <begin position="521"/>
        <end position="643"/>
    </location>
</feature>
<proteinExistence type="predicted"/>
<keyword evidence="1" id="KW-0175">Coiled coil</keyword>
<feature type="region of interest" description="Disordered" evidence="2">
    <location>
        <begin position="44"/>
        <end position="68"/>
    </location>
</feature>
<dbReference type="Pfam" id="PF04784">
    <property type="entry name" value="DUF547"/>
    <property type="match status" value="1"/>
</dbReference>
<evidence type="ECO:0000256" key="2">
    <source>
        <dbReference type="SAM" id="MobiDB-lite"/>
    </source>
</evidence>
<dbReference type="PANTHER" id="PTHR46361:SF3">
    <property type="entry name" value="ELECTRON CARRIER_ PROTEIN DISULFIDE OXIDOREDUCTASE"/>
    <property type="match status" value="1"/>
</dbReference>
<evidence type="ECO:0000259" key="3">
    <source>
        <dbReference type="PROSITE" id="PS50132"/>
    </source>
</evidence>
<dbReference type="Proteomes" id="UP001150062">
    <property type="component" value="Unassembled WGS sequence"/>
</dbReference>
<dbReference type="InterPro" id="IPR044926">
    <property type="entry name" value="RGS_subdomain_2"/>
</dbReference>